<evidence type="ECO:0000256" key="7">
    <source>
        <dbReference type="ARBA" id="ARBA00022967"/>
    </source>
</evidence>
<organism evidence="10 11">
    <name type="scientific">Brevibacillus fortis</name>
    <dbReference type="NCBI Taxonomy" id="2126352"/>
    <lineage>
        <taxon>Bacteria</taxon>
        <taxon>Bacillati</taxon>
        <taxon>Bacillota</taxon>
        <taxon>Bacilli</taxon>
        <taxon>Bacillales</taxon>
        <taxon>Paenibacillaceae</taxon>
        <taxon>Brevibacillus</taxon>
    </lineage>
</organism>
<evidence type="ECO:0000256" key="8">
    <source>
        <dbReference type="ARBA" id="ARBA00023136"/>
    </source>
</evidence>
<dbReference type="GO" id="GO:0042626">
    <property type="term" value="F:ATPase-coupled transmembrane transporter activity"/>
    <property type="evidence" value="ECO:0007669"/>
    <property type="project" value="TreeGrafter"/>
</dbReference>
<dbReference type="GO" id="GO:0016887">
    <property type="term" value="F:ATP hydrolysis activity"/>
    <property type="evidence" value="ECO:0007669"/>
    <property type="project" value="InterPro"/>
</dbReference>
<accession>A0A2P7VK58</accession>
<evidence type="ECO:0000259" key="9">
    <source>
        <dbReference type="PROSITE" id="PS50893"/>
    </source>
</evidence>
<feature type="domain" description="ABC transporter" evidence="9">
    <location>
        <begin position="12"/>
        <end position="252"/>
    </location>
</feature>
<comment type="caution">
    <text evidence="10">The sequence shown here is derived from an EMBL/GenBank/DDBJ whole genome shotgun (WGS) entry which is preliminary data.</text>
</comment>
<name>A0A2P7VK58_9BACL</name>
<dbReference type="InterPro" id="IPR017871">
    <property type="entry name" value="ABC_transporter-like_CS"/>
</dbReference>
<protein>
    <submittedName>
        <fullName evidence="10">ABC transporter</fullName>
    </submittedName>
</protein>
<dbReference type="Pfam" id="PF00005">
    <property type="entry name" value="ABC_tran"/>
    <property type="match status" value="2"/>
</dbReference>
<keyword evidence="5" id="KW-0547">Nucleotide-binding</keyword>
<comment type="subcellular location">
    <subcellularLocation>
        <location evidence="1">Cell membrane</location>
        <topology evidence="1">Peripheral membrane protein</topology>
    </subcellularLocation>
</comment>
<evidence type="ECO:0000256" key="6">
    <source>
        <dbReference type="ARBA" id="ARBA00022840"/>
    </source>
</evidence>
<comment type="similarity">
    <text evidence="2">Belongs to the ABC transporter superfamily.</text>
</comment>
<keyword evidence="3" id="KW-0813">Transport</keyword>
<dbReference type="GO" id="GO:0005524">
    <property type="term" value="F:ATP binding"/>
    <property type="evidence" value="ECO:0007669"/>
    <property type="project" value="UniProtKB-KW"/>
</dbReference>
<dbReference type="InterPro" id="IPR025662">
    <property type="entry name" value="Sigma_54_int_dom_ATP-bd_1"/>
</dbReference>
<keyword evidence="11" id="KW-1185">Reference proteome</keyword>
<proteinExistence type="inferred from homology"/>
<dbReference type="SUPFAM" id="SSF52540">
    <property type="entry name" value="P-loop containing nucleoside triphosphate hydrolases"/>
    <property type="match status" value="2"/>
</dbReference>
<dbReference type="InterPro" id="IPR027417">
    <property type="entry name" value="P-loop_NTPase"/>
</dbReference>
<dbReference type="PROSITE" id="PS00675">
    <property type="entry name" value="SIGMA54_INTERACT_1"/>
    <property type="match status" value="1"/>
</dbReference>
<evidence type="ECO:0000313" key="10">
    <source>
        <dbReference type="EMBL" id="PSJ99582.1"/>
    </source>
</evidence>
<keyword evidence="8" id="KW-0472">Membrane</keyword>
<dbReference type="GO" id="GO:0043190">
    <property type="term" value="C:ATP-binding cassette (ABC) transporter complex"/>
    <property type="evidence" value="ECO:0007669"/>
    <property type="project" value="TreeGrafter"/>
</dbReference>
<gene>
    <name evidence="10" type="ORF">C7R93_02585</name>
</gene>
<dbReference type="InterPro" id="IPR015856">
    <property type="entry name" value="ABC_transpr_CbiO/EcfA_su"/>
</dbReference>
<feature type="domain" description="ABC transporter" evidence="9">
    <location>
        <begin position="309"/>
        <end position="542"/>
    </location>
</feature>
<dbReference type="AlphaFoldDB" id="A0A2P7VK58"/>
<dbReference type="EMBL" id="PXZM01000003">
    <property type="protein sequence ID" value="PSJ99582.1"/>
    <property type="molecule type" value="Genomic_DNA"/>
</dbReference>
<keyword evidence="7" id="KW-1278">Translocase</keyword>
<dbReference type="Gene3D" id="3.40.50.300">
    <property type="entry name" value="P-loop containing nucleotide triphosphate hydrolases"/>
    <property type="match status" value="2"/>
</dbReference>
<keyword evidence="4" id="KW-1003">Cell membrane</keyword>
<evidence type="ECO:0000256" key="3">
    <source>
        <dbReference type="ARBA" id="ARBA00022448"/>
    </source>
</evidence>
<dbReference type="CDD" id="cd03225">
    <property type="entry name" value="ABC_cobalt_CbiO_domain1"/>
    <property type="match status" value="1"/>
</dbReference>
<evidence type="ECO:0000256" key="2">
    <source>
        <dbReference type="ARBA" id="ARBA00005417"/>
    </source>
</evidence>
<dbReference type="PROSITE" id="PS00211">
    <property type="entry name" value="ABC_TRANSPORTER_1"/>
    <property type="match status" value="2"/>
</dbReference>
<evidence type="ECO:0000256" key="4">
    <source>
        <dbReference type="ARBA" id="ARBA00022475"/>
    </source>
</evidence>
<evidence type="ECO:0000313" key="11">
    <source>
        <dbReference type="Proteomes" id="UP000240419"/>
    </source>
</evidence>
<dbReference type="InterPro" id="IPR003593">
    <property type="entry name" value="AAA+_ATPase"/>
</dbReference>
<dbReference type="Proteomes" id="UP000240419">
    <property type="component" value="Unassembled WGS sequence"/>
</dbReference>
<reference evidence="10 11" key="1">
    <citation type="submission" date="2018-03" db="EMBL/GenBank/DDBJ databases">
        <title>Brevisbacillus phylogenomics.</title>
        <authorList>
            <person name="Dunlap C."/>
        </authorList>
    </citation>
    <scope>NUCLEOTIDE SEQUENCE [LARGE SCALE GENOMIC DNA]</scope>
    <source>
        <strain evidence="10 11">NRRL NRS-1210</strain>
    </source>
</reference>
<dbReference type="SMART" id="SM00382">
    <property type="entry name" value="AAA"/>
    <property type="match status" value="2"/>
</dbReference>
<dbReference type="PANTHER" id="PTHR43553">
    <property type="entry name" value="HEAVY METAL TRANSPORTER"/>
    <property type="match status" value="1"/>
</dbReference>
<keyword evidence="6" id="KW-0067">ATP-binding</keyword>
<sequence>MGFGRGGRICMLECEHLHYQYPQSDRLALCDIQVEIVPGEFVLLLGESGSGKSTFLRALNGLVPRFYGGAIAGNVRLHGQSLDQLTQRQIVTSIGFLNQDPERQLLLDTVRRELAFSMENLSISPEQMRSRFAEISHLFGLGPKLSSQTDQLSGGEKQRLALASILTLFPSILLLDEPTSQLDPVHADEVLQLLRRLHEEMGMTIVMSEHRMERCYHLADRILYFDQGRIRFDGTPRQFAASAIQNKSWLPYLPVVAQGMAEYCGDQDIPLTVKEARKLVQKQKLAIPLSFHPGWGNVTISRQSRNCEVLSLRLGTAGYREKPDVLRQLNYCMYEGDRIALFGENGAGKSTFAKALVGTVPLTSGELQWFGKPVQIDYLENTHRYVGYLSQNPNDYFMHETVEEELLFTCTLDKCRTKEEIQTRVDEILSKMELTSYQKHHPHDLSGGERQRLALAILLASEPEVLILDEPTRGMDRKQKVRLAEYLRVLPAKAVLLITHDVEFALLYANRISVLYDGTIVTDNHPQEVFTNSLTYAPQMYRVLRKNASLTNENDWEQPRS</sequence>
<dbReference type="InterPro" id="IPR003439">
    <property type="entry name" value="ABC_transporter-like_ATP-bd"/>
</dbReference>
<evidence type="ECO:0000256" key="1">
    <source>
        <dbReference type="ARBA" id="ARBA00004202"/>
    </source>
</evidence>
<dbReference type="InterPro" id="IPR050095">
    <property type="entry name" value="ECF_ABC_transporter_ATP-bd"/>
</dbReference>
<evidence type="ECO:0000256" key="5">
    <source>
        <dbReference type="ARBA" id="ARBA00022741"/>
    </source>
</evidence>
<dbReference type="PANTHER" id="PTHR43553:SF27">
    <property type="entry name" value="ENERGY-COUPLING FACTOR TRANSPORTER ATP-BINDING PROTEIN ECFA2"/>
    <property type="match status" value="1"/>
</dbReference>
<dbReference type="PROSITE" id="PS50893">
    <property type="entry name" value="ABC_TRANSPORTER_2"/>
    <property type="match status" value="2"/>
</dbReference>